<evidence type="ECO:0008006" key="4">
    <source>
        <dbReference type="Google" id="ProtNLM"/>
    </source>
</evidence>
<dbReference type="EMBL" id="JBICCN010000300">
    <property type="protein sequence ID" value="KAL3079757.1"/>
    <property type="molecule type" value="Genomic_DNA"/>
</dbReference>
<evidence type="ECO:0000313" key="3">
    <source>
        <dbReference type="Proteomes" id="UP001620645"/>
    </source>
</evidence>
<sequence length="424" mass="48784">MSRLIVSLRACRLFRCMRSEYKSNEIRQIRSSHIHSFISVFPPSVGLDDVIFDAEQQQKQRTTKRMDQNRLSDSAWMETLAWLGRAEVGMKLALVNTRFNMLVDKQFMLRQWRFGEFHICEREGRGVRRGGAEIITSEDGTNFITLPLPTTPMPCSVVGFQSLSIWFINADVIKFLRRIRRLFAEDIALEFSTRHTEFRSWTVIARHIWPLLRDGISTLVCLRKSDLAMLRKHVSPTVLFDCPDLHRIHTDMVPECPSDAADAENTDPTCRELYAWIHAPRDDRQAPISLKLSKWRDGKWEQFVDNLFKSFGEAPYPVTYIIQSTLPFRFTKSSNPENVVTGERLTMEFYDRTQNGVVETEVMITRSETNCDGAKLKNLLESRIGRTVPDNLVHIAFNDNEIGQLPSSSADAESASRTRTTRSA</sequence>
<evidence type="ECO:0000313" key="2">
    <source>
        <dbReference type="EMBL" id="KAL3079757.1"/>
    </source>
</evidence>
<gene>
    <name evidence="2" type="ORF">niasHS_014039</name>
</gene>
<dbReference type="AlphaFoldDB" id="A0ABD2INV9"/>
<dbReference type="Proteomes" id="UP001620645">
    <property type="component" value="Unassembled WGS sequence"/>
</dbReference>
<evidence type="ECO:0000256" key="1">
    <source>
        <dbReference type="SAM" id="MobiDB-lite"/>
    </source>
</evidence>
<feature type="region of interest" description="Disordered" evidence="1">
    <location>
        <begin position="404"/>
        <end position="424"/>
    </location>
</feature>
<comment type="caution">
    <text evidence="2">The sequence shown here is derived from an EMBL/GenBank/DDBJ whole genome shotgun (WGS) entry which is preliminary data.</text>
</comment>
<accession>A0ABD2INV9</accession>
<organism evidence="2 3">
    <name type="scientific">Heterodera schachtii</name>
    <name type="common">Sugarbeet cyst nematode worm</name>
    <name type="synonym">Tylenchus schachtii</name>
    <dbReference type="NCBI Taxonomy" id="97005"/>
    <lineage>
        <taxon>Eukaryota</taxon>
        <taxon>Metazoa</taxon>
        <taxon>Ecdysozoa</taxon>
        <taxon>Nematoda</taxon>
        <taxon>Chromadorea</taxon>
        <taxon>Rhabditida</taxon>
        <taxon>Tylenchina</taxon>
        <taxon>Tylenchomorpha</taxon>
        <taxon>Tylenchoidea</taxon>
        <taxon>Heteroderidae</taxon>
        <taxon>Heteroderinae</taxon>
        <taxon>Heterodera</taxon>
    </lineage>
</organism>
<feature type="compositionally biased region" description="Polar residues" evidence="1">
    <location>
        <begin position="405"/>
        <end position="424"/>
    </location>
</feature>
<reference evidence="2 3" key="1">
    <citation type="submission" date="2024-10" db="EMBL/GenBank/DDBJ databases">
        <authorList>
            <person name="Kim D."/>
        </authorList>
    </citation>
    <scope>NUCLEOTIDE SEQUENCE [LARGE SCALE GENOMIC DNA]</scope>
    <source>
        <strain evidence="2">Taebaek</strain>
    </source>
</reference>
<proteinExistence type="predicted"/>
<name>A0ABD2INV9_HETSC</name>
<keyword evidence="3" id="KW-1185">Reference proteome</keyword>
<protein>
    <recommendedName>
        <fullName evidence="4">F-box domain-containing protein</fullName>
    </recommendedName>
</protein>